<name>A0A1Y0CTV3_9BACI</name>
<dbReference type="EMBL" id="VTET01000001">
    <property type="protein sequence ID" value="TYS74795.1"/>
    <property type="molecule type" value="Genomic_DNA"/>
</dbReference>
<proteinExistence type="predicted"/>
<evidence type="ECO:0000313" key="1">
    <source>
        <dbReference type="EMBL" id="ART78649.1"/>
    </source>
</evidence>
<evidence type="ECO:0000313" key="4">
    <source>
        <dbReference type="Proteomes" id="UP000195573"/>
    </source>
</evidence>
<dbReference type="OrthoDB" id="2439488at2"/>
<dbReference type="Proteomes" id="UP000323393">
    <property type="component" value="Unassembled WGS sequence"/>
</dbReference>
<dbReference type="EMBL" id="VTEU01000003">
    <property type="protein sequence ID" value="TYS59351.1"/>
    <property type="molecule type" value="Genomic_DNA"/>
</dbReference>
<dbReference type="InterPro" id="IPR020139">
    <property type="entry name" value="DUF2642"/>
</dbReference>
<gene>
    <name evidence="1" type="ORF">B4U37_14725</name>
    <name evidence="2" type="ORF">FZC74_11400</name>
    <name evidence="3" type="ORF">FZC75_00570</name>
</gene>
<evidence type="ECO:0000313" key="2">
    <source>
        <dbReference type="EMBL" id="TYS59351.1"/>
    </source>
</evidence>
<dbReference type="AlphaFoldDB" id="A0A1Y0CTV3"/>
<dbReference type="EMBL" id="CP020880">
    <property type="protein sequence ID" value="ART78649.1"/>
    <property type="molecule type" value="Genomic_DNA"/>
</dbReference>
<protein>
    <submittedName>
        <fullName evidence="2">DUF2642 domain-containing protein</fullName>
    </submittedName>
</protein>
<organism evidence="2 5">
    <name type="scientific">Sutcliffiella horikoshii</name>
    <dbReference type="NCBI Taxonomy" id="79883"/>
    <lineage>
        <taxon>Bacteria</taxon>
        <taxon>Bacillati</taxon>
        <taxon>Bacillota</taxon>
        <taxon>Bacilli</taxon>
        <taxon>Bacillales</taxon>
        <taxon>Bacillaceae</taxon>
        <taxon>Sutcliffiella</taxon>
    </lineage>
</organism>
<dbReference type="Pfam" id="PF10842">
    <property type="entry name" value="DUF2642"/>
    <property type="match status" value="1"/>
</dbReference>
<sequence length="68" mass="7705">MPIQYMVIEPYVYHTLRSIVGTEVVIETTRGSIRGNLKDVKPDHVVLVAGDSSFFIRTAEVIWVMPDN</sequence>
<evidence type="ECO:0000313" key="6">
    <source>
        <dbReference type="Proteomes" id="UP000324517"/>
    </source>
</evidence>
<accession>A0A1Y0CTV3</accession>
<reference evidence="5 6" key="2">
    <citation type="submission" date="2019-08" db="EMBL/GenBank/DDBJ databases">
        <title>Bacillus genomes from the desert of Cuatro Cienegas, Coahuila.</title>
        <authorList>
            <person name="Olmedo-Alvarez G."/>
        </authorList>
    </citation>
    <scope>NUCLEOTIDE SEQUENCE [LARGE SCALE GENOMIC DNA]</scope>
    <source>
        <strain evidence="2 5">CH88_3T</strain>
        <strain evidence="3 6">CH98b_3T</strain>
    </source>
</reference>
<evidence type="ECO:0000313" key="5">
    <source>
        <dbReference type="Proteomes" id="UP000323393"/>
    </source>
</evidence>
<dbReference type="KEGG" id="bhk:B4U37_14725"/>
<reference evidence="1 4" key="1">
    <citation type="submission" date="2017-04" db="EMBL/GenBank/DDBJ databases">
        <title>Complete Genome Sequence of the Bacillus horikoshii 20a strain from Cuatro Cienegas, Coahuila, Mexico.</title>
        <authorList>
            <person name="Zarza E."/>
            <person name="Alcaraz L.D."/>
            <person name="Aguilar-Salinas B."/>
            <person name="Islas A."/>
            <person name="Olmedo-Alvarez G."/>
        </authorList>
    </citation>
    <scope>NUCLEOTIDE SEQUENCE [LARGE SCALE GENOMIC DNA]</scope>
    <source>
        <strain evidence="1 4">20a</strain>
    </source>
</reference>
<dbReference type="Proteomes" id="UP000195573">
    <property type="component" value="Chromosome"/>
</dbReference>
<keyword evidence="4" id="KW-1185">Reference proteome</keyword>
<dbReference type="Proteomes" id="UP000324517">
    <property type="component" value="Unassembled WGS sequence"/>
</dbReference>
<evidence type="ECO:0000313" key="3">
    <source>
        <dbReference type="EMBL" id="TYS74795.1"/>
    </source>
</evidence>